<dbReference type="SUPFAM" id="SSF51735">
    <property type="entry name" value="NAD(P)-binding Rossmann-fold domains"/>
    <property type="match status" value="1"/>
</dbReference>
<dbReference type="VEuPathDB" id="FungiDB:ACLA_009660"/>
<dbReference type="RefSeq" id="XP_001273969.1">
    <property type="nucleotide sequence ID" value="XM_001273968.1"/>
</dbReference>
<dbReference type="GeneID" id="4706124"/>
<accession>A1C9X5</accession>
<name>A1C9X5_ASPCL</name>
<reference evidence="1 2" key="1">
    <citation type="journal article" date="2008" name="PLoS Genet.">
        <title>Genomic islands in the pathogenic filamentous fungus Aspergillus fumigatus.</title>
        <authorList>
            <person name="Fedorova N.D."/>
            <person name="Khaldi N."/>
            <person name="Joardar V.S."/>
            <person name="Maiti R."/>
            <person name="Amedeo P."/>
            <person name="Anderson M.J."/>
            <person name="Crabtree J."/>
            <person name="Silva J.C."/>
            <person name="Badger J.H."/>
            <person name="Albarraq A."/>
            <person name="Angiuoli S."/>
            <person name="Bussey H."/>
            <person name="Bowyer P."/>
            <person name="Cotty P.J."/>
            <person name="Dyer P.S."/>
            <person name="Egan A."/>
            <person name="Galens K."/>
            <person name="Fraser-Liggett C.M."/>
            <person name="Haas B.J."/>
            <person name="Inman J.M."/>
            <person name="Kent R."/>
            <person name="Lemieux S."/>
            <person name="Malavazi I."/>
            <person name="Orvis J."/>
            <person name="Roemer T."/>
            <person name="Ronning C.M."/>
            <person name="Sundaram J.P."/>
            <person name="Sutton G."/>
            <person name="Turner G."/>
            <person name="Venter J.C."/>
            <person name="White O.R."/>
            <person name="Whitty B.R."/>
            <person name="Youngman P."/>
            <person name="Wolfe K.H."/>
            <person name="Goldman G.H."/>
            <person name="Wortman J.R."/>
            <person name="Jiang B."/>
            <person name="Denning D.W."/>
            <person name="Nierman W.C."/>
        </authorList>
    </citation>
    <scope>NUCLEOTIDE SEQUENCE [LARGE SCALE GENOMIC DNA]</scope>
    <source>
        <strain evidence="2">ATCC 1007 / CBS 513.65 / DSM 816 / NCTC 3887 / NRRL 1</strain>
    </source>
</reference>
<proteinExistence type="predicted"/>
<evidence type="ECO:0000313" key="1">
    <source>
        <dbReference type="EMBL" id="EAW12543.1"/>
    </source>
</evidence>
<evidence type="ECO:0008006" key="3">
    <source>
        <dbReference type="Google" id="ProtNLM"/>
    </source>
</evidence>
<keyword evidence="2" id="KW-1185">Reference proteome</keyword>
<dbReference type="InterPro" id="IPR036291">
    <property type="entry name" value="NAD(P)-bd_dom_sf"/>
</dbReference>
<dbReference type="AlphaFoldDB" id="A1C9X5"/>
<dbReference type="EMBL" id="DS027049">
    <property type="protein sequence ID" value="EAW12543.1"/>
    <property type="molecule type" value="Genomic_DNA"/>
</dbReference>
<gene>
    <name evidence="1" type="ORF">ACLA_009660</name>
</gene>
<dbReference type="Gene3D" id="3.40.50.720">
    <property type="entry name" value="NAD(P)-binding Rossmann-like Domain"/>
    <property type="match status" value="1"/>
</dbReference>
<dbReference type="HOGENOM" id="CLU_3013770_0_0_1"/>
<organism evidence="1 2">
    <name type="scientific">Aspergillus clavatus (strain ATCC 1007 / CBS 513.65 / DSM 816 / NCTC 3887 / NRRL 1 / QM 1276 / 107)</name>
    <dbReference type="NCBI Taxonomy" id="344612"/>
    <lineage>
        <taxon>Eukaryota</taxon>
        <taxon>Fungi</taxon>
        <taxon>Dikarya</taxon>
        <taxon>Ascomycota</taxon>
        <taxon>Pezizomycotina</taxon>
        <taxon>Eurotiomycetes</taxon>
        <taxon>Eurotiomycetidae</taxon>
        <taxon>Eurotiales</taxon>
        <taxon>Aspergillaceae</taxon>
        <taxon>Aspergillus</taxon>
        <taxon>Aspergillus subgen. Fumigati</taxon>
    </lineage>
</organism>
<sequence>MDVNFYDPARHIPEQSGRVFITTGGTAGLGKLAILALVGRKPGHIYFAGRNKSAAK</sequence>
<evidence type="ECO:0000313" key="2">
    <source>
        <dbReference type="Proteomes" id="UP000006701"/>
    </source>
</evidence>
<dbReference type="KEGG" id="act:ACLA_009660"/>
<protein>
    <recommendedName>
        <fullName evidence="3">Short-chain dehydrogenase</fullName>
    </recommendedName>
</protein>
<dbReference type="Proteomes" id="UP000006701">
    <property type="component" value="Unassembled WGS sequence"/>
</dbReference>